<proteinExistence type="predicted"/>
<sequence>MLLRQSRKPAVTLNSPDQVEGNGCNVELHKFKQVVDFITGDTGTTAAITTTDPIPYHAGMVQAQTVAEGLTSNAAGLLFSSGEPDLACPRWARLSNQDHMLTNAATSVYYEDKPGFDHYNLCHSCYGNGSRCRLPSQHTLHIRVEEFVWKPPGLEVLGSGNGIPHTTCNPLTGVLHMTIIPRNVDKVINLESFLQDPTYAKLTLAGSLAL</sequence>
<organism evidence="1 2">
    <name type="scientific">Xylaria flabelliformis</name>
    <dbReference type="NCBI Taxonomy" id="2512241"/>
    <lineage>
        <taxon>Eukaryota</taxon>
        <taxon>Fungi</taxon>
        <taxon>Dikarya</taxon>
        <taxon>Ascomycota</taxon>
        <taxon>Pezizomycotina</taxon>
        <taxon>Sordariomycetes</taxon>
        <taxon>Xylariomycetidae</taxon>
        <taxon>Xylariales</taxon>
        <taxon>Xylariaceae</taxon>
        <taxon>Xylaria</taxon>
    </lineage>
</organism>
<gene>
    <name evidence="1" type="ORF">FHL15_005552</name>
</gene>
<dbReference type="OrthoDB" id="2898509at2759"/>
<protein>
    <submittedName>
        <fullName evidence="1">Uncharacterized protein</fullName>
    </submittedName>
</protein>
<dbReference type="STRING" id="2512241.A0A553I045"/>
<keyword evidence="2" id="KW-1185">Reference proteome</keyword>
<evidence type="ECO:0000313" key="2">
    <source>
        <dbReference type="Proteomes" id="UP000319160"/>
    </source>
</evidence>
<accession>A0A553I045</accession>
<comment type="caution">
    <text evidence="1">The sequence shown here is derived from an EMBL/GenBank/DDBJ whole genome shotgun (WGS) entry which is preliminary data.</text>
</comment>
<dbReference type="EMBL" id="VFLP01000028">
    <property type="protein sequence ID" value="TRX93580.1"/>
    <property type="molecule type" value="Genomic_DNA"/>
</dbReference>
<name>A0A553I045_9PEZI</name>
<evidence type="ECO:0000313" key="1">
    <source>
        <dbReference type="EMBL" id="TRX93580.1"/>
    </source>
</evidence>
<reference evidence="2" key="1">
    <citation type="submission" date="2019-06" db="EMBL/GenBank/DDBJ databases">
        <title>Draft genome sequence of the griseofulvin-producing fungus Xylaria cubensis strain G536.</title>
        <authorList>
            <person name="Mead M.E."/>
            <person name="Raja H.A."/>
            <person name="Steenwyk J.L."/>
            <person name="Knowles S.L."/>
            <person name="Oberlies N.H."/>
            <person name="Rokas A."/>
        </authorList>
    </citation>
    <scope>NUCLEOTIDE SEQUENCE [LARGE SCALE GENOMIC DNA]</scope>
    <source>
        <strain evidence="2">G536</strain>
    </source>
</reference>
<dbReference type="Proteomes" id="UP000319160">
    <property type="component" value="Unassembled WGS sequence"/>
</dbReference>
<dbReference type="AlphaFoldDB" id="A0A553I045"/>